<proteinExistence type="predicted"/>
<gene>
    <name evidence="1" type="ORF">NITINOP_2803</name>
</gene>
<dbReference type="OrthoDB" id="9778486at2"/>
<evidence type="ECO:0000313" key="1">
    <source>
        <dbReference type="EMBL" id="CUQ67775.1"/>
    </source>
</evidence>
<reference evidence="2" key="1">
    <citation type="submission" date="2015-09" db="EMBL/GenBank/DDBJ databases">
        <authorList>
            <person name="Daims H."/>
        </authorList>
    </citation>
    <scope>NUCLEOTIDE SEQUENCE [LARGE SCALE GENOMIC DNA]</scope>
</reference>
<keyword evidence="2" id="KW-1185">Reference proteome</keyword>
<dbReference type="Proteomes" id="UP000066284">
    <property type="component" value="Chromosome 1"/>
</dbReference>
<accession>A0A0S4KVE9</accession>
<protein>
    <submittedName>
        <fullName evidence="1">Uncharacterized protein</fullName>
    </submittedName>
</protein>
<organism evidence="1 2">
    <name type="scientific">Candidatus Nitrospira inopinata</name>
    <dbReference type="NCBI Taxonomy" id="1715989"/>
    <lineage>
        <taxon>Bacteria</taxon>
        <taxon>Pseudomonadati</taxon>
        <taxon>Nitrospirota</taxon>
        <taxon>Nitrospiria</taxon>
        <taxon>Nitrospirales</taxon>
        <taxon>Nitrospiraceae</taxon>
        <taxon>Nitrospira</taxon>
    </lineage>
</organism>
<dbReference type="KEGG" id="nio:NITINOP_2803"/>
<dbReference type="RefSeq" id="WP_062486635.1">
    <property type="nucleotide sequence ID" value="NZ_LN885086.1"/>
</dbReference>
<evidence type="ECO:0000313" key="2">
    <source>
        <dbReference type="Proteomes" id="UP000066284"/>
    </source>
</evidence>
<name>A0A0S4KVE9_9BACT</name>
<dbReference type="AlphaFoldDB" id="A0A0S4KVE9"/>
<dbReference type="EMBL" id="LN885086">
    <property type="protein sequence ID" value="CUQ67775.1"/>
    <property type="molecule type" value="Genomic_DNA"/>
</dbReference>
<dbReference type="STRING" id="1715989.NITINOP_2803"/>
<sequence>MVTWLTTREARAAGLIGFFFLLSLSHPGDALPATDKAAATLLVKDALTVPGRSTTIEARLSTAGPWTTAGIGGEPMELLVEDKVVATGMTGGDGRVFLSHRSNVQGALPIRVRVGKSSRVLPVEGRANLVVWEQRNPLVAVELAALMEQPPAPPPIPLIGTTLDSGWKPMPNAAEELAKLTQFYYRVIYVVLLPSSGADGFRAANQTREWLSAHQFPPGYVLVSPPGGDALGEKLDELRAEGWKTLKVGIGRSTAFVEAFLNRRLQAVMVPEPSGEAPAKARVAKDWKELRKKL</sequence>